<protein>
    <submittedName>
        <fullName evidence="2">DUF192 domain-containing protein</fullName>
    </submittedName>
</protein>
<dbReference type="RefSeq" id="WP_326296145.1">
    <property type="nucleotide sequence ID" value="NZ_JAYLLH010000004.1"/>
</dbReference>
<dbReference type="InterPro" id="IPR003795">
    <property type="entry name" value="DUF192"/>
</dbReference>
<evidence type="ECO:0000256" key="1">
    <source>
        <dbReference type="SAM" id="SignalP"/>
    </source>
</evidence>
<organism evidence="2 3">
    <name type="scientific">Mesobacterium hydrothermale</name>
    <dbReference type="NCBI Taxonomy" id="3111907"/>
    <lineage>
        <taxon>Bacteria</taxon>
        <taxon>Pseudomonadati</taxon>
        <taxon>Pseudomonadota</taxon>
        <taxon>Alphaproteobacteria</taxon>
        <taxon>Rhodobacterales</taxon>
        <taxon>Roseobacteraceae</taxon>
        <taxon>Mesobacterium</taxon>
    </lineage>
</organism>
<feature type="chain" id="PRO_5046708773" evidence="1">
    <location>
        <begin position="25"/>
        <end position="161"/>
    </location>
</feature>
<reference evidence="2 3" key="1">
    <citation type="submission" date="2024-01" db="EMBL/GenBank/DDBJ databases">
        <title>Mesobacterium rodlantinim sp. nov., isolated from shallow sea hydrothermal systems off Kueishantao Island.</title>
        <authorList>
            <person name="Su Z."/>
            <person name="Tang K."/>
        </authorList>
    </citation>
    <scope>NUCLEOTIDE SEQUENCE [LARGE SCALE GENOMIC DNA]</scope>
    <source>
        <strain evidence="2 3">TK19101</strain>
    </source>
</reference>
<proteinExistence type="predicted"/>
<dbReference type="InterPro" id="IPR038695">
    <property type="entry name" value="Saro_0823-like_sf"/>
</dbReference>
<dbReference type="PANTHER" id="PTHR37953:SF1">
    <property type="entry name" value="UPF0127 PROTEIN MJ1496"/>
    <property type="match status" value="1"/>
</dbReference>
<name>A0ABU6HDI1_9RHOB</name>
<dbReference type="EMBL" id="JAYLLH010000004">
    <property type="protein sequence ID" value="MEC3860519.1"/>
    <property type="molecule type" value="Genomic_DNA"/>
</dbReference>
<keyword evidence="3" id="KW-1185">Reference proteome</keyword>
<dbReference type="Gene3D" id="2.60.120.1140">
    <property type="entry name" value="Protein of unknown function DUF192"/>
    <property type="match status" value="1"/>
</dbReference>
<dbReference type="PANTHER" id="PTHR37953">
    <property type="entry name" value="UPF0127 PROTEIN MJ1496"/>
    <property type="match status" value="1"/>
</dbReference>
<dbReference type="Pfam" id="PF02643">
    <property type="entry name" value="DUF192"/>
    <property type="match status" value="1"/>
</dbReference>
<feature type="signal peptide" evidence="1">
    <location>
        <begin position="1"/>
        <end position="24"/>
    </location>
</feature>
<keyword evidence="1" id="KW-0732">Signal</keyword>
<evidence type="ECO:0000313" key="3">
    <source>
        <dbReference type="Proteomes" id="UP001348149"/>
    </source>
</evidence>
<accession>A0ABU6HDI1</accession>
<gene>
    <name evidence="2" type="ORF">VK792_04425</name>
</gene>
<evidence type="ECO:0000313" key="2">
    <source>
        <dbReference type="EMBL" id="MEC3860519.1"/>
    </source>
</evidence>
<dbReference type="Proteomes" id="UP001348149">
    <property type="component" value="Unassembled WGS sequence"/>
</dbReference>
<sequence length="161" mass="17190">MGKCHRLIASVCVALALAAGSARADCQGDRVSLRGDWGSASFSAEIAGTSEERAKGLMFRETMPRFSGMLFVYDSPRQVAFWMRNTLIPLDMIFADARGVVQRVHANARPLDETPIPGGPGIQYVLEINGGMAALLGIDAGSQLQHPAIDQALAAWSCDPS</sequence>
<comment type="caution">
    <text evidence="2">The sequence shown here is derived from an EMBL/GenBank/DDBJ whole genome shotgun (WGS) entry which is preliminary data.</text>
</comment>